<dbReference type="InterPro" id="IPR018497">
    <property type="entry name" value="Peptidase_M13_C"/>
</dbReference>
<dbReference type="PANTHER" id="PTHR11733:SF167">
    <property type="entry name" value="FI17812P1-RELATED"/>
    <property type="match status" value="1"/>
</dbReference>
<sequence length="732" mass="84379">MSANIHHQPLGSLSNCECCEQILPEAPTESEISGVIHFFCSTECEKNWSQNRKLKLHDGFTDDITANKTAEISSALFSSYENAFDWSGMDLSVKPGDDFFHYAAGKWIANVQIPKGHSGWGSFYEVAKKNQDRLQELLTEQFVPTCDSDEILLNFYKSYLNLEAQNEAGLSPIADYLEKVDSIASFEDVVDVLAFLQKHGIPSFFSLWVSAHPYESERNIVRIGQGVLGMGDHQLYIDEKKDDIRKAYLKYVEKIFELSGEDEKSAAGLAGKLFAFEKELAETFMSKENERKIEMTTHLFDRSQLQKTFDFPFDRFFKQMGISPLVVNVKNEEFLKFATKLSREIESIKLYLRFTIINSFKSALGAEFFQSSFDFYQKTLNGVETPKPIQERMIDSMNSMLGDALGKLYVAKFFSPEKKRSVEEMVSFVKKAFFQRIDQLGWLGEKTKAKAIEKVQAMEIQVAYPDEEHWTDYSRMEKISGDSPLAYHFKEIFSFESQREWSKVEKPVDRREWPWPPQVVNACNMPNRNMLNFPCGILQYPFFTSDPAVNWGAFGMVFCHEMIHSFDDQGRKFDLHGNQADWWSEEDKETYDKYAKEIVEQFNEYSLSFSDGTTQNVRGELCLGENIADLGGLQIAYCAFQEYLKSHPLPTVNGFTPEQRFFLGYAQVWRVKLTEESEKLKLNNDPHSPPLWRVNGVLSQMPEFKQAFGLDDDCPMVRPEEKRSKMWSPTRS</sequence>
<evidence type="ECO:0000256" key="2">
    <source>
        <dbReference type="ARBA" id="ARBA00007357"/>
    </source>
</evidence>
<dbReference type="InterPro" id="IPR024079">
    <property type="entry name" value="MetalloPept_cat_dom_sf"/>
</dbReference>
<dbReference type="SUPFAM" id="SSF55486">
    <property type="entry name" value="Metalloproteases ('zincins'), catalytic domain"/>
    <property type="match status" value="1"/>
</dbReference>
<organism evidence="9 10">
    <name type="scientific">Waddlia chondrophila (strain ATCC VR-1470 / WSU 86-1044)</name>
    <dbReference type="NCBI Taxonomy" id="716544"/>
    <lineage>
        <taxon>Bacteria</taxon>
        <taxon>Pseudomonadati</taxon>
        <taxon>Chlamydiota</taxon>
        <taxon>Chlamydiia</taxon>
        <taxon>Parachlamydiales</taxon>
        <taxon>Waddliaceae</taxon>
        <taxon>Waddlia</taxon>
    </lineage>
</organism>
<reference evidence="9 10" key="1">
    <citation type="journal article" date="2010" name="PLoS ONE">
        <title>The Waddlia genome: a window into chlamydial biology.</title>
        <authorList>
            <person name="Bertelli C."/>
            <person name="Collyn F."/>
            <person name="Croxatto A."/>
            <person name="Ruckert C."/>
            <person name="Polkinghorne A."/>
            <person name="Kebbi-Beghdadi C."/>
            <person name="Goesmann A."/>
            <person name="Vaughan L."/>
            <person name="Greub G."/>
        </authorList>
    </citation>
    <scope>NUCLEOTIDE SEQUENCE [LARGE SCALE GENOMIC DNA]</scope>
    <source>
        <strain evidence="10">ATCC VR-1470 / WSU 86-1044</strain>
    </source>
</reference>
<dbReference type="CDD" id="cd08662">
    <property type="entry name" value="M13"/>
    <property type="match status" value="1"/>
</dbReference>
<dbReference type="OrthoDB" id="9775677at2"/>
<dbReference type="PANTHER" id="PTHR11733">
    <property type="entry name" value="ZINC METALLOPROTEASE FAMILY M13 NEPRILYSIN-RELATED"/>
    <property type="match status" value="1"/>
</dbReference>
<dbReference type="InterPro" id="IPR042089">
    <property type="entry name" value="Peptidase_M13_dom_2"/>
</dbReference>
<evidence type="ECO:0000256" key="1">
    <source>
        <dbReference type="ARBA" id="ARBA00001947"/>
    </source>
</evidence>
<dbReference type="EC" id="3.4.24.-" evidence="9"/>
<dbReference type="KEGG" id="wch:wcw_0711"/>
<keyword evidence="10" id="KW-1185">Reference proteome</keyword>
<evidence type="ECO:0000256" key="3">
    <source>
        <dbReference type="ARBA" id="ARBA00022670"/>
    </source>
</evidence>
<dbReference type="EMBL" id="CP001928">
    <property type="protein sequence ID" value="ADI38078.1"/>
    <property type="molecule type" value="Genomic_DNA"/>
</dbReference>
<keyword evidence="4" id="KW-0479">Metal-binding</keyword>
<protein>
    <submittedName>
        <fullName evidence="9">Putative metalloendopeptidase</fullName>
        <ecNumber evidence="9">3.4.24.-</ecNumber>
    </submittedName>
</protein>
<evidence type="ECO:0000256" key="5">
    <source>
        <dbReference type="ARBA" id="ARBA00022801"/>
    </source>
</evidence>
<dbReference type="HOGENOM" id="CLU_006187_7_2_0"/>
<dbReference type="STRING" id="716544.wcw_0711"/>
<evidence type="ECO:0000256" key="7">
    <source>
        <dbReference type="ARBA" id="ARBA00023049"/>
    </source>
</evidence>
<evidence type="ECO:0000259" key="8">
    <source>
        <dbReference type="SMART" id="SM00746"/>
    </source>
</evidence>
<dbReference type="GO" id="GO:0004222">
    <property type="term" value="F:metalloendopeptidase activity"/>
    <property type="evidence" value="ECO:0007669"/>
    <property type="project" value="InterPro"/>
</dbReference>
<keyword evidence="6" id="KW-0862">Zinc</keyword>
<dbReference type="Pfam" id="PF05649">
    <property type="entry name" value="Peptidase_M13_N"/>
    <property type="match status" value="1"/>
</dbReference>
<evidence type="ECO:0000256" key="4">
    <source>
        <dbReference type="ARBA" id="ARBA00022723"/>
    </source>
</evidence>
<keyword evidence="5 9" id="KW-0378">Hydrolase</keyword>
<dbReference type="PRINTS" id="PR00786">
    <property type="entry name" value="NEPRILYSIN"/>
</dbReference>
<dbReference type="InterPro" id="IPR000718">
    <property type="entry name" value="Peptidase_M13"/>
</dbReference>
<comment type="cofactor">
    <cofactor evidence="1">
        <name>Zn(2+)</name>
        <dbReference type="ChEBI" id="CHEBI:29105"/>
    </cofactor>
</comment>
<proteinExistence type="inferred from homology"/>
<dbReference type="Gene3D" id="1.10.1380.10">
    <property type="entry name" value="Neutral endopeptidase , domain2"/>
    <property type="match status" value="1"/>
</dbReference>
<dbReference type="GO" id="GO:0016485">
    <property type="term" value="P:protein processing"/>
    <property type="evidence" value="ECO:0007669"/>
    <property type="project" value="TreeGrafter"/>
</dbReference>
<dbReference type="RefSeq" id="WP_013181797.1">
    <property type="nucleotide sequence ID" value="NC_014225.1"/>
</dbReference>
<dbReference type="InterPro" id="IPR008753">
    <property type="entry name" value="Peptidase_M13_N"/>
</dbReference>
<name>D6YVB7_WADCW</name>
<accession>D6YVB7</accession>
<comment type="similarity">
    <text evidence="2">Belongs to the peptidase M13 family.</text>
</comment>
<evidence type="ECO:0000256" key="6">
    <source>
        <dbReference type="ARBA" id="ARBA00022833"/>
    </source>
</evidence>
<dbReference type="Gene3D" id="3.40.390.10">
    <property type="entry name" value="Collagenase (Catalytic Domain)"/>
    <property type="match status" value="1"/>
</dbReference>
<dbReference type="SMART" id="SM00746">
    <property type="entry name" value="TRASH"/>
    <property type="match status" value="1"/>
</dbReference>
<dbReference type="AlphaFoldDB" id="D6YVB7"/>
<dbReference type="eggNOG" id="COG3590">
    <property type="taxonomic scope" value="Bacteria"/>
</dbReference>
<gene>
    <name evidence="9" type="primary">pepO</name>
    <name evidence="9" type="ordered locus">wcw_0711</name>
</gene>
<dbReference type="Pfam" id="PF01431">
    <property type="entry name" value="Peptidase_M13"/>
    <property type="match status" value="1"/>
</dbReference>
<feature type="domain" description="TRASH" evidence="8">
    <location>
        <begin position="16"/>
        <end position="52"/>
    </location>
</feature>
<dbReference type="PROSITE" id="PS51885">
    <property type="entry name" value="NEPRILYSIN"/>
    <property type="match status" value="1"/>
</dbReference>
<evidence type="ECO:0000313" key="10">
    <source>
        <dbReference type="Proteomes" id="UP000001505"/>
    </source>
</evidence>
<dbReference type="GO" id="GO:0005886">
    <property type="term" value="C:plasma membrane"/>
    <property type="evidence" value="ECO:0007669"/>
    <property type="project" value="TreeGrafter"/>
</dbReference>
<evidence type="ECO:0000313" key="9">
    <source>
        <dbReference type="EMBL" id="ADI38078.1"/>
    </source>
</evidence>
<keyword evidence="7" id="KW-0482">Metalloprotease</keyword>
<keyword evidence="3" id="KW-0645">Protease</keyword>
<dbReference type="InterPro" id="IPR011017">
    <property type="entry name" value="TRASH_dom"/>
</dbReference>
<dbReference type="GO" id="GO:0046872">
    <property type="term" value="F:metal ion binding"/>
    <property type="evidence" value="ECO:0007669"/>
    <property type="project" value="UniProtKB-KW"/>
</dbReference>
<dbReference type="Proteomes" id="UP000001505">
    <property type="component" value="Chromosome"/>
</dbReference>